<dbReference type="EMBL" id="KB908844">
    <property type="protein sequence ID" value="EOA82791.1"/>
    <property type="molecule type" value="Genomic_DNA"/>
</dbReference>
<keyword evidence="2" id="KW-1185">Reference proteome</keyword>
<dbReference type="HOGENOM" id="CLU_2869055_0_0_1"/>
<organism evidence="1 2">
    <name type="scientific">Exserohilum turcicum (strain 28A)</name>
    <name type="common">Northern leaf blight fungus</name>
    <name type="synonym">Setosphaeria turcica</name>
    <dbReference type="NCBI Taxonomy" id="671987"/>
    <lineage>
        <taxon>Eukaryota</taxon>
        <taxon>Fungi</taxon>
        <taxon>Dikarya</taxon>
        <taxon>Ascomycota</taxon>
        <taxon>Pezizomycotina</taxon>
        <taxon>Dothideomycetes</taxon>
        <taxon>Pleosporomycetidae</taxon>
        <taxon>Pleosporales</taxon>
        <taxon>Pleosporineae</taxon>
        <taxon>Pleosporaceae</taxon>
        <taxon>Exserohilum</taxon>
    </lineage>
</organism>
<dbReference type="AlphaFoldDB" id="R0IC44"/>
<reference evidence="1 2" key="2">
    <citation type="journal article" date="2013" name="PLoS Genet.">
        <title>Comparative genome structure, secondary metabolite, and effector coding capacity across Cochliobolus pathogens.</title>
        <authorList>
            <person name="Condon B.J."/>
            <person name="Leng Y."/>
            <person name="Wu D."/>
            <person name="Bushley K.E."/>
            <person name="Ohm R.A."/>
            <person name="Otillar R."/>
            <person name="Martin J."/>
            <person name="Schackwitz W."/>
            <person name="Grimwood J."/>
            <person name="MohdZainudin N."/>
            <person name="Xue C."/>
            <person name="Wang R."/>
            <person name="Manning V.A."/>
            <person name="Dhillon B."/>
            <person name="Tu Z.J."/>
            <person name="Steffenson B.J."/>
            <person name="Salamov A."/>
            <person name="Sun H."/>
            <person name="Lowry S."/>
            <person name="LaButti K."/>
            <person name="Han J."/>
            <person name="Copeland A."/>
            <person name="Lindquist E."/>
            <person name="Barry K."/>
            <person name="Schmutz J."/>
            <person name="Baker S.E."/>
            <person name="Ciuffetti L.M."/>
            <person name="Grigoriev I.V."/>
            <person name="Zhong S."/>
            <person name="Turgeon B.G."/>
        </authorList>
    </citation>
    <scope>NUCLEOTIDE SEQUENCE [LARGE SCALE GENOMIC DNA]</scope>
    <source>
        <strain evidence="2">28A</strain>
    </source>
</reference>
<sequence>MSVSVADRNVGMICQVQTPVLPVLVVKVRQATNPWHGNFVRITANTAMAAASEERTQNLPPEDR</sequence>
<gene>
    <name evidence="1" type="ORF">SETTUDRAFT_156465</name>
</gene>
<accession>R0IC44</accession>
<proteinExistence type="predicted"/>
<dbReference type="RefSeq" id="XP_008029802.1">
    <property type="nucleotide sequence ID" value="XM_008031611.1"/>
</dbReference>
<dbReference type="Proteomes" id="UP000016935">
    <property type="component" value="Unassembled WGS sequence"/>
</dbReference>
<protein>
    <submittedName>
        <fullName evidence="1">Uncharacterized protein</fullName>
    </submittedName>
</protein>
<evidence type="ECO:0000313" key="1">
    <source>
        <dbReference type="EMBL" id="EOA82791.1"/>
    </source>
</evidence>
<dbReference type="GeneID" id="19397625"/>
<evidence type="ECO:0000313" key="2">
    <source>
        <dbReference type="Proteomes" id="UP000016935"/>
    </source>
</evidence>
<reference evidence="1 2" key="1">
    <citation type="journal article" date="2012" name="PLoS Pathog.">
        <title>Diverse lifestyles and strategies of plant pathogenesis encoded in the genomes of eighteen Dothideomycetes fungi.</title>
        <authorList>
            <person name="Ohm R.A."/>
            <person name="Feau N."/>
            <person name="Henrissat B."/>
            <person name="Schoch C.L."/>
            <person name="Horwitz B.A."/>
            <person name="Barry K.W."/>
            <person name="Condon B.J."/>
            <person name="Copeland A.C."/>
            <person name="Dhillon B."/>
            <person name="Glaser F."/>
            <person name="Hesse C.N."/>
            <person name="Kosti I."/>
            <person name="LaButti K."/>
            <person name="Lindquist E.A."/>
            <person name="Lucas S."/>
            <person name="Salamov A.A."/>
            <person name="Bradshaw R.E."/>
            <person name="Ciuffetti L."/>
            <person name="Hamelin R.C."/>
            <person name="Kema G.H.J."/>
            <person name="Lawrence C."/>
            <person name="Scott J.A."/>
            <person name="Spatafora J.W."/>
            <person name="Turgeon B.G."/>
            <person name="de Wit P.J.G.M."/>
            <person name="Zhong S."/>
            <person name="Goodwin S.B."/>
            <person name="Grigoriev I.V."/>
        </authorList>
    </citation>
    <scope>NUCLEOTIDE SEQUENCE [LARGE SCALE GENOMIC DNA]</scope>
    <source>
        <strain evidence="2">28A</strain>
    </source>
</reference>
<name>R0IC44_EXST2</name>